<accession>A0A108U9J4</accession>
<gene>
    <name evidence="2" type="ORF">AZ78_2620</name>
</gene>
<organism evidence="2 3">
    <name type="scientific">Lysobacter capsici AZ78</name>
    <dbReference type="NCBI Taxonomy" id="1444315"/>
    <lineage>
        <taxon>Bacteria</taxon>
        <taxon>Pseudomonadati</taxon>
        <taxon>Pseudomonadota</taxon>
        <taxon>Gammaproteobacteria</taxon>
        <taxon>Lysobacterales</taxon>
        <taxon>Lysobacteraceae</taxon>
        <taxon>Lysobacter</taxon>
    </lineage>
</organism>
<reference evidence="2 3" key="1">
    <citation type="journal article" date="2014" name="Genome Announc.">
        <title>Draft Genome Sequence of Lysobacter capsici AZ78, a Bacterium Antagonistic to Plant-Pathogenic Oomycetes.</title>
        <authorList>
            <person name="Puopolo G."/>
            <person name="Sonego P."/>
            <person name="Engelen K."/>
            <person name="Pertot I."/>
        </authorList>
    </citation>
    <scope>NUCLEOTIDE SEQUENCE [LARGE SCALE GENOMIC DNA]</scope>
    <source>
        <strain evidence="2 3">AZ78</strain>
    </source>
</reference>
<comment type="caution">
    <text evidence="2">The sequence shown here is derived from an EMBL/GenBank/DDBJ whole genome shotgun (WGS) entry which is preliminary data.</text>
</comment>
<proteinExistence type="predicted"/>
<feature type="compositionally biased region" description="Basic residues" evidence="1">
    <location>
        <begin position="1"/>
        <end position="14"/>
    </location>
</feature>
<feature type="region of interest" description="Disordered" evidence="1">
    <location>
        <begin position="1"/>
        <end position="41"/>
    </location>
</feature>
<feature type="compositionally biased region" description="Low complexity" evidence="1">
    <location>
        <begin position="17"/>
        <end position="36"/>
    </location>
</feature>
<dbReference type="Proteomes" id="UP000023435">
    <property type="component" value="Unassembled WGS sequence"/>
</dbReference>
<sequence length="87" mass="8931">MGKPHSTGRVRRGGLRSGSTWPSSRRWRPSRQNPRPGGRFATYVHAGSLQSAPQARIVPGAGPAIGPAAAAIGRSPAIPAPAQEASA</sequence>
<evidence type="ECO:0000313" key="2">
    <source>
        <dbReference type="EMBL" id="KWS05069.1"/>
    </source>
</evidence>
<dbReference type="EMBL" id="JAJA02000001">
    <property type="protein sequence ID" value="KWS05069.1"/>
    <property type="molecule type" value="Genomic_DNA"/>
</dbReference>
<dbReference type="AlphaFoldDB" id="A0A108U9J4"/>
<evidence type="ECO:0000256" key="1">
    <source>
        <dbReference type="SAM" id="MobiDB-lite"/>
    </source>
</evidence>
<keyword evidence="3" id="KW-1185">Reference proteome</keyword>
<name>A0A108U9J4_9GAMM</name>
<protein>
    <submittedName>
        <fullName evidence="2">Uncharacterized protein</fullName>
    </submittedName>
</protein>
<evidence type="ECO:0000313" key="3">
    <source>
        <dbReference type="Proteomes" id="UP000023435"/>
    </source>
</evidence>